<sequence length="82" mass="9807">MIMVSLSHNYCNLLFMFCEVLEPLHLTSRRWKETWYALQLSIQTVMNQHGRSQDWLLKMQHRPNLSMILSKLRKTTKSQATI</sequence>
<dbReference type="Proteomes" id="UP000747542">
    <property type="component" value="Unassembled WGS sequence"/>
</dbReference>
<dbReference type="AlphaFoldDB" id="A0A8J5JM80"/>
<evidence type="ECO:0000313" key="2">
    <source>
        <dbReference type="Proteomes" id="UP000747542"/>
    </source>
</evidence>
<comment type="caution">
    <text evidence="1">The sequence shown here is derived from an EMBL/GenBank/DDBJ whole genome shotgun (WGS) entry which is preliminary data.</text>
</comment>
<proteinExistence type="predicted"/>
<reference evidence="1" key="1">
    <citation type="journal article" date="2021" name="Sci. Adv.">
        <title>The American lobster genome reveals insights on longevity, neural, and immune adaptations.</title>
        <authorList>
            <person name="Polinski J.M."/>
            <person name="Zimin A.V."/>
            <person name="Clark K.F."/>
            <person name="Kohn A.B."/>
            <person name="Sadowski N."/>
            <person name="Timp W."/>
            <person name="Ptitsyn A."/>
            <person name="Khanna P."/>
            <person name="Romanova D.Y."/>
            <person name="Williams P."/>
            <person name="Greenwood S.J."/>
            <person name="Moroz L.L."/>
            <person name="Walt D.R."/>
            <person name="Bodnar A.G."/>
        </authorList>
    </citation>
    <scope>NUCLEOTIDE SEQUENCE</scope>
    <source>
        <strain evidence="1">GMGI-L3</strain>
    </source>
</reference>
<accession>A0A8J5JM80</accession>
<name>A0A8J5JM80_HOMAM</name>
<organism evidence="1 2">
    <name type="scientific">Homarus americanus</name>
    <name type="common">American lobster</name>
    <dbReference type="NCBI Taxonomy" id="6706"/>
    <lineage>
        <taxon>Eukaryota</taxon>
        <taxon>Metazoa</taxon>
        <taxon>Ecdysozoa</taxon>
        <taxon>Arthropoda</taxon>
        <taxon>Crustacea</taxon>
        <taxon>Multicrustacea</taxon>
        <taxon>Malacostraca</taxon>
        <taxon>Eumalacostraca</taxon>
        <taxon>Eucarida</taxon>
        <taxon>Decapoda</taxon>
        <taxon>Pleocyemata</taxon>
        <taxon>Astacidea</taxon>
        <taxon>Nephropoidea</taxon>
        <taxon>Nephropidae</taxon>
        <taxon>Homarus</taxon>
    </lineage>
</organism>
<evidence type="ECO:0000313" key="1">
    <source>
        <dbReference type="EMBL" id="KAG7160857.1"/>
    </source>
</evidence>
<dbReference type="EMBL" id="JAHLQT010030594">
    <property type="protein sequence ID" value="KAG7160857.1"/>
    <property type="molecule type" value="Genomic_DNA"/>
</dbReference>
<gene>
    <name evidence="1" type="ORF">Hamer_G007618</name>
</gene>
<keyword evidence="2" id="KW-1185">Reference proteome</keyword>
<protein>
    <submittedName>
        <fullName evidence="1">Uncharacterized protein</fullName>
    </submittedName>
</protein>